<reference evidence="1" key="2">
    <citation type="submission" date="2012-12" db="EMBL/GenBank/DDBJ databases">
        <authorList>
            <consortium name="WormBase Consortium"/>
            <person name="Ghedin E."/>
            <person name="Paulini M."/>
        </authorList>
    </citation>
    <scope>NUCLEOTIDE SEQUENCE</scope>
    <source>
        <strain evidence="1">FR3</strain>
    </source>
</reference>
<accession>A0A1I9G3H4</accession>
<proteinExistence type="predicted"/>
<reference evidence="1" key="1">
    <citation type="journal article" date="2007" name="Science">
        <title>Draft genome of the filarial nematode parasite Brugia malayi.</title>
        <authorList>
            <person name="Ghedin E."/>
            <person name="Wang S."/>
            <person name="Spiro D."/>
            <person name="Caler E."/>
            <person name="Zhao Q."/>
            <person name="Crabtree J."/>
            <person name="Allen J.E."/>
            <person name="Delcher A.L."/>
            <person name="Guiliano D.B."/>
            <person name="Miranda-Saavedra D."/>
            <person name="Angiuoli S.V."/>
            <person name="Creasy T."/>
            <person name="Amedeo P."/>
            <person name="Haas B."/>
            <person name="El-Sayed N.M."/>
            <person name="Wortman J.R."/>
            <person name="Feldblyum T."/>
            <person name="Tallon L."/>
            <person name="Schatz M."/>
            <person name="Shumway M."/>
            <person name="Koo H."/>
            <person name="Salzberg S.L."/>
            <person name="Schobel S."/>
            <person name="Pertea M."/>
            <person name="Pop M."/>
            <person name="White O."/>
            <person name="Barton G.J."/>
            <person name="Carlow C.K."/>
            <person name="Crawford M.J."/>
            <person name="Daub J."/>
            <person name="Dimmic M.W."/>
            <person name="Estes C.F."/>
            <person name="Foster J.M."/>
            <person name="Ganatra M."/>
            <person name="Gregory W.F."/>
            <person name="Johnson N.M."/>
            <person name="Jin J."/>
            <person name="Komuniecki R."/>
            <person name="Korf I."/>
            <person name="Kumar S."/>
            <person name="Laney S."/>
            <person name="Li B.W."/>
            <person name="Li W."/>
            <person name="Lindblom T.H."/>
            <person name="Lustigman S."/>
            <person name="Ma D."/>
            <person name="Maina C.V."/>
            <person name="Martin D.M."/>
            <person name="McCarter J.P."/>
            <person name="McReynolds L."/>
            <person name="Mitreva M."/>
            <person name="Nutman T.B."/>
            <person name="Parkinson J."/>
            <person name="Peregrin-Alvarez J.M."/>
            <person name="Poole C."/>
            <person name="Ren Q."/>
            <person name="Saunders L."/>
            <person name="Sluder A.E."/>
            <person name="Smith K."/>
            <person name="Stanke M."/>
            <person name="Unnasch T.R."/>
            <person name="Ware J."/>
            <person name="Wei A.D."/>
            <person name="Weil G."/>
            <person name="Williams D.J."/>
            <person name="Zhang Y."/>
            <person name="Williams S.A."/>
            <person name="Fraser-Liggett C."/>
            <person name="Slatko B."/>
            <person name="Blaxter M.L."/>
            <person name="Scott A.L."/>
        </authorList>
    </citation>
    <scope>NUCLEOTIDE SEQUENCE</scope>
    <source>
        <strain evidence="1">FR3</strain>
    </source>
</reference>
<sequence>MPDYQVEQRIVSGCIRIVHITTNENVNITVCIFQGVVVGAILTTLQQNKCQLLIFDMNQFPDIIYYRSTGHHDWKEVIPV</sequence>
<dbReference type="EMBL" id="LN857024">
    <property type="protein sequence ID" value="CDQ02192.1"/>
    <property type="molecule type" value="Genomic_DNA"/>
</dbReference>
<evidence type="ECO:0000313" key="1">
    <source>
        <dbReference type="EMBL" id="CDQ02192.1"/>
    </source>
</evidence>
<dbReference type="AlphaFoldDB" id="A0A1I9G3H4"/>
<protein>
    <submittedName>
        <fullName evidence="1">Bm13212</fullName>
    </submittedName>
</protein>
<name>A0A1I9G3H4_BRUMA</name>
<organism evidence="1">
    <name type="scientific">Brugia malayi</name>
    <name type="common">Filarial nematode worm</name>
    <dbReference type="NCBI Taxonomy" id="6279"/>
    <lineage>
        <taxon>Eukaryota</taxon>
        <taxon>Metazoa</taxon>
        <taxon>Ecdysozoa</taxon>
        <taxon>Nematoda</taxon>
        <taxon>Chromadorea</taxon>
        <taxon>Rhabditida</taxon>
        <taxon>Spirurina</taxon>
        <taxon>Spiruromorpha</taxon>
        <taxon>Filarioidea</taxon>
        <taxon>Onchocercidae</taxon>
        <taxon>Brugia</taxon>
    </lineage>
</organism>
<gene>
    <name evidence="1" type="primary">Bm13212</name>
    <name evidence="1" type="ORF">BM_Bm13212</name>
</gene>